<accession>A0A8T0DMJ8</accession>
<proteinExistence type="predicted"/>
<name>A0A8T0DMJ8_9TREM</name>
<dbReference type="AlphaFoldDB" id="A0A8T0DMJ8"/>
<sequence length="151" mass="16850">IATGIGSPIKTDDFVPHIIPFNKGGRLLLADCHRPANKPPASIDSDTNLLLWRQKLDLCLANMPTYLQGPYILTAAASVWNKLEELCSVPDDRVGSRTTFWNRRELLGETVEGYANQLRMLGGRTFPDALKNTEGLLLFESFLEVTRDFST</sequence>
<reference evidence="1 2" key="1">
    <citation type="submission" date="2019-07" db="EMBL/GenBank/DDBJ databases">
        <title>Annotation for the trematode Paragonimus westermani.</title>
        <authorList>
            <person name="Choi Y.-J."/>
        </authorList>
    </citation>
    <scope>NUCLEOTIDE SEQUENCE [LARGE SCALE GENOMIC DNA]</scope>
    <source>
        <strain evidence="1">180907_Pwestermani</strain>
    </source>
</reference>
<keyword evidence="2" id="KW-1185">Reference proteome</keyword>
<comment type="caution">
    <text evidence="1">The sequence shown here is derived from an EMBL/GenBank/DDBJ whole genome shotgun (WGS) entry which is preliminary data.</text>
</comment>
<evidence type="ECO:0000313" key="2">
    <source>
        <dbReference type="Proteomes" id="UP000699462"/>
    </source>
</evidence>
<dbReference type="OrthoDB" id="6091153at2759"/>
<protein>
    <submittedName>
        <fullName evidence="1">Uncharacterized protein</fullName>
    </submittedName>
</protein>
<dbReference type="Proteomes" id="UP000699462">
    <property type="component" value="Unassembled WGS sequence"/>
</dbReference>
<dbReference type="EMBL" id="JTDF01002748">
    <property type="protein sequence ID" value="KAF8568482.1"/>
    <property type="molecule type" value="Genomic_DNA"/>
</dbReference>
<gene>
    <name evidence="1" type="ORF">P879_03337</name>
</gene>
<feature type="non-terminal residue" evidence="1">
    <location>
        <position position="1"/>
    </location>
</feature>
<evidence type="ECO:0000313" key="1">
    <source>
        <dbReference type="EMBL" id="KAF8568482.1"/>
    </source>
</evidence>
<organism evidence="1 2">
    <name type="scientific">Paragonimus westermani</name>
    <dbReference type="NCBI Taxonomy" id="34504"/>
    <lineage>
        <taxon>Eukaryota</taxon>
        <taxon>Metazoa</taxon>
        <taxon>Spiralia</taxon>
        <taxon>Lophotrochozoa</taxon>
        <taxon>Platyhelminthes</taxon>
        <taxon>Trematoda</taxon>
        <taxon>Digenea</taxon>
        <taxon>Plagiorchiida</taxon>
        <taxon>Troglotremata</taxon>
        <taxon>Troglotrematidae</taxon>
        <taxon>Paragonimus</taxon>
    </lineage>
</organism>